<evidence type="ECO:0000256" key="3">
    <source>
        <dbReference type="ARBA" id="ARBA00015419"/>
    </source>
</evidence>
<feature type="domain" description="Bacterial surface antigen (D15)" evidence="12">
    <location>
        <begin position="327"/>
        <end position="620"/>
    </location>
</feature>
<dbReference type="PANTHER" id="PTHR12815">
    <property type="entry name" value="SORTING AND ASSEMBLY MACHINERY SAMM50 PROTEIN FAMILY MEMBER"/>
    <property type="match status" value="1"/>
</dbReference>
<name>A0A7W5BXI9_9GAMM</name>
<evidence type="ECO:0000256" key="6">
    <source>
        <dbReference type="ARBA" id="ARBA00022729"/>
    </source>
</evidence>
<evidence type="ECO:0000259" key="12">
    <source>
        <dbReference type="Pfam" id="PF01103"/>
    </source>
</evidence>
<evidence type="ECO:0000256" key="9">
    <source>
        <dbReference type="ARBA" id="ARBA00033063"/>
    </source>
</evidence>
<dbReference type="InterPro" id="IPR000184">
    <property type="entry name" value="Bac_surfAg_D15"/>
</dbReference>
<dbReference type="Proteomes" id="UP000525987">
    <property type="component" value="Unassembled WGS sequence"/>
</dbReference>
<accession>A0A7W5BXI9</accession>
<dbReference type="PANTHER" id="PTHR12815:SF47">
    <property type="entry name" value="TRANSLOCATION AND ASSEMBLY MODULE SUBUNIT TAMA"/>
    <property type="match status" value="1"/>
</dbReference>
<dbReference type="RefSeq" id="WP_183387320.1">
    <property type="nucleotide sequence ID" value="NZ_JACHXM010000006.1"/>
</dbReference>
<dbReference type="GO" id="GO:0009279">
    <property type="term" value="C:cell outer membrane"/>
    <property type="evidence" value="ECO:0007669"/>
    <property type="project" value="UniProtKB-SubCell"/>
</dbReference>
<dbReference type="InterPro" id="IPR035243">
    <property type="entry name" value="TamA_POTRA_Dom_1"/>
</dbReference>
<dbReference type="InterPro" id="IPR039910">
    <property type="entry name" value="D15-like"/>
</dbReference>
<dbReference type="Gene3D" id="3.10.20.310">
    <property type="entry name" value="membrane protein fhac"/>
    <property type="match status" value="3"/>
</dbReference>
<keyword evidence="15" id="KW-1185">Reference proteome</keyword>
<organism evidence="14 15">
    <name type="scientific">Halomonas organivorans</name>
    <dbReference type="NCBI Taxonomy" id="257772"/>
    <lineage>
        <taxon>Bacteria</taxon>
        <taxon>Pseudomonadati</taxon>
        <taxon>Pseudomonadota</taxon>
        <taxon>Gammaproteobacteria</taxon>
        <taxon>Oceanospirillales</taxon>
        <taxon>Halomonadaceae</taxon>
        <taxon>Halomonas</taxon>
    </lineage>
</organism>
<feature type="chain" id="PRO_5030517475" description="Translocation and assembly module subunit TamA" evidence="11">
    <location>
        <begin position="27"/>
        <end position="620"/>
    </location>
</feature>
<keyword evidence="7" id="KW-0472">Membrane</keyword>
<dbReference type="GO" id="GO:0009306">
    <property type="term" value="P:protein secretion"/>
    <property type="evidence" value="ECO:0007669"/>
    <property type="project" value="TreeGrafter"/>
</dbReference>
<sequence length="620" mass="69760">MDKCFIKRLAVVSLSIGLASPGVALAMDARIEGVEGDPAENLEVYLDGLEADQYSPQRLEAEIRRLAREALKVYGYYAPTLEVTFDDPEAPSEVTLRVELGEPVRIERLRFRLAGEAAEDPPFRSAIAGYPQQEGDVLKHAPFDALRSKLAGLALERGYFDWRFTERRMEIRPWAHSARLSLALDSGPRHRFGPVSFRGQHIETERLEALAPFSEGKPYLASDIATFNQRLGQTEWFASVSVRPRLDAGVRELALPPARLGFLNALDVEGLPPGAPPAPRLSADALASAGDIQAPAVPEVPIEVTLTPADRHQFEVGLGFATDVGPRARFSWDQPWVNRYGHSWNHDLYVSGPEQKFSGVYEMPLEDPLRDSYELQYGLRNKDDEDTRTMEATVEFGRRWKFDNGWEQYLYLRSTYEDFTQADEDNEVLLLYPGVRWTRTRARNPTFPTWGDRQQITLQYSSEAWGSSAEFLRMNADSQWIRSLGDNYRFVGRVGAGSVVTDDFADIPPSLRFFTGGDNSVRGYAYESLAPEDDEGQLIGGEQRLVASVEAQRRLTGKWWLASFVDVGDAFTDWWPQELNTGAGLGVRWISPVGPIRFDVAHPFDNQDAYRIHFAIGPEF</sequence>
<comment type="subcellular location">
    <subcellularLocation>
        <location evidence="1">Cell outer membrane</location>
    </subcellularLocation>
</comment>
<reference evidence="14 15" key="1">
    <citation type="submission" date="2020-08" db="EMBL/GenBank/DDBJ databases">
        <title>Genomic Encyclopedia of Type Strains, Phase III (KMG-III): the genomes of soil and plant-associated and newly described type strains.</title>
        <authorList>
            <person name="Whitman W."/>
        </authorList>
    </citation>
    <scope>NUCLEOTIDE SEQUENCE [LARGE SCALE GENOMIC DNA]</scope>
    <source>
        <strain evidence="14 15">CECT 5995</strain>
    </source>
</reference>
<keyword evidence="8" id="KW-0998">Cell outer membrane</keyword>
<evidence type="ECO:0000256" key="2">
    <source>
        <dbReference type="ARBA" id="ARBA00010248"/>
    </source>
</evidence>
<evidence type="ECO:0000256" key="10">
    <source>
        <dbReference type="ARBA" id="ARBA00093548"/>
    </source>
</evidence>
<gene>
    <name evidence="14" type="ORF">FHR96_001808</name>
</gene>
<dbReference type="AlphaFoldDB" id="A0A7W5BXI9"/>
<feature type="domain" description="TamA POTRA" evidence="13">
    <location>
        <begin position="30"/>
        <end position="99"/>
    </location>
</feature>
<keyword evidence="6 11" id="KW-0732">Signal</keyword>
<keyword evidence="4" id="KW-1134">Transmembrane beta strand</keyword>
<evidence type="ECO:0000256" key="5">
    <source>
        <dbReference type="ARBA" id="ARBA00022692"/>
    </source>
</evidence>
<evidence type="ECO:0000313" key="14">
    <source>
        <dbReference type="EMBL" id="MBB3140939.1"/>
    </source>
</evidence>
<feature type="signal peptide" evidence="11">
    <location>
        <begin position="1"/>
        <end position="26"/>
    </location>
</feature>
<evidence type="ECO:0000256" key="8">
    <source>
        <dbReference type="ARBA" id="ARBA00023237"/>
    </source>
</evidence>
<proteinExistence type="inferred from homology"/>
<evidence type="ECO:0000259" key="13">
    <source>
        <dbReference type="Pfam" id="PF17243"/>
    </source>
</evidence>
<dbReference type="Pfam" id="PF01103">
    <property type="entry name" value="Omp85"/>
    <property type="match status" value="1"/>
</dbReference>
<comment type="subunit">
    <text evidence="10">Interacts with TamB to form the translocation and assembly module (TAM).</text>
</comment>
<dbReference type="Gene3D" id="2.40.160.50">
    <property type="entry name" value="membrane protein fhac: a member of the omp85/tpsb transporter family"/>
    <property type="match status" value="1"/>
</dbReference>
<evidence type="ECO:0000313" key="15">
    <source>
        <dbReference type="Proteomes" id="UP000525987"/>
    </source>
</evidence>
<evidence type="ECO:0000256" key="4">
    <source>
        <dbReference type="ARBA" id="ARBA00022452"/>
    </source>
</evidence>
<keyword evidence="5" id="KW-0812">Transmembrane</keyword>
<evidence type="ECO:0000256" key="7">
    <source>
        <dbReference type="ARBA" id="ARBA00023136"/>
    </source>
</evidence>
<comment type="similarity">
    <text evidence="2">Belongs to the TamA family.</text>
</comment>
<dbReference type="Pfam" id="PF17243">
    <property type="entry name" value="POTRA_TamA_1"/>
    <property type="match status" value="1"/>
</dbReference>
<evidence type="ECO:0000256" key="1">
    <source>
        <dbReference type="ARBA" id="ARBA00004442"/>
    </source>
</evidence>
<evidence type="ECO:0000256" key="11">
    <source>
        <dbReference type="SAM" id="SignalP"/>
    </source>
</evidence>
<comment type="caution">
    <text evidence="14">The sequence shown here is derived from an EMBL/GenBank/DDBJ whole genome shotgun (WGS) entry which is preliminary data.</text>
</comment>
<dbReference type="GO" id="GO:0097347">
    <property type="term" value="C:TAM protein secretion complex"/>
    <property type="evidence" value="ECO:0007669"/>
    <property type="project" value="TreeGrafter"/>
</dbReference>
<protein>
    <recommendedName>
        <fullName evidence="3">Translocation and assembly module subunit TamA</fullName>
    </recommendedName>
    <alternativeName>
        <fullName evidence="9">Autotransporter assembly factor TamA</fullName>
    </alternativeName>
</protein>
<dbReference type="EMBL" id="JACHXM010000006">
    <property type="protein sequence ID" value="MBB3140939.1"/>
    <property type="molecule type" value="Genomic_DNA"/>
</dbReference>